<comment type="caution">
    <text evidence="1">The sequence shown here is derived from an EMBL/GenBank/DDBJ whole genome shotgun (WGS) entry which is preliminary data.</text>
</comment>
<accession>A0ABR4LHR4</accession>
<name>A0ABR4LHR4_9EURO</name>
<protein>
    <submittedName>
        <fullName evidence="1">Uncharacterized protein</fullName>
    </submittedName>
</protein>
<sequence length="158" mass="17656">MLIMWKLLTSFRQVYIPVLFADECGYEAGNILCLGHFNAPADEPPTGTFPRVIGRPASGFSVYANGKRPRLLVRRNGMCHSTRRTSTSSLSFRRLWARNSERQRPTREAVLALITTDAISASGNHPLEPIRGTYNEGGLHAKRLGRHLSSFNDTARET</sequence>
<evidence type="ECO:0000313" key="1">
    <source>
        <dbReference type="EMBL" id="KAL2864031.1"/>
    </source>
</evidence>
<reference evidence="1 2" key="1">
    <citation type="submission" date="2024-07" db="EMBL/GenBank/DDBJ databases">
        <title>Section-level genome sequencing and comparative genomics of Aspergillus sections Usti and Cavernicolus.</title>
        <authorList>
            <consortium name="Lawrence Berkeley National Laboratory"/>
            <person name="Nybo J.L."/>
            <person name="Vesth T.C."/>
            <person name="Theobald S."/>
            <person name="Frisvad J.C."/>
            <person name="Larsen T.O."/>
            <person name="Kjaerboelling I."/>
            <person name="Rothschild-Mancinelli K."/>
            <person name="Lyhne E.K."/>
            <person name="Kogle M.E."/>
            <person name="Barry K."/>
            <person name="Clum A."/>
            <person name="Na H."/>
            <person name="Ledsgaard L."/>
            <person name="Lin J."/>
            <person name="Lipzen A."/>
            <person name="Kuo A."/>
            <person name="Riley R."/>
            <person name="Mondo S."/>
            <person name="Labutti K."/>
            <person name="Haridas S."/>
            <person name="Pangalinan J."/>
            <person name="Salamov A.A."/>
            <person name="Simmons B.A."/>
            <person name="Magnuson J.K."/>
            <person name="Chen J."/>
            <person name="Drula E."/>
            <person name="Henrissat B."/>
            <person name="Wiebenga A."/>
            <person name="Lubbers R.J."/>
            <person name="Gomes A.C."/>
            <person name="Macurrencykelacurrency M.R."/>
            <person name="Stajich J."/>
            <person name="Grigoriev I.V."/>
            <person name="Mortensen U.H."/>
            <person name="De Vries R.P."/>
            <person name="Baker S.E."/>
            <person name="Andersen M.R."/>
        </authorList>
    </citation>
    <scope>NUCLEOTIDE SEQUENCE [LARGE SCALE GENOMIC DNA]</scope>
    <source>
        <strain evidence="1 2">CBS 449.75</strain>
    </source>
</reference>
<evidence type="ECO:0000313" key="2">
    <source>
        <dbReference type="Proteomes" id="UP001610432"/>
    </source>
</evidence>
<keyword evidence="2" id="KW-1185">Reference proteome</keyword>
<dbReference type="EMBL" id="JBFXLQ010000045">
    <property type="protein sequence ID" value="KAL2864031.1"/>
    <property type="molecule type" value="Genomic_DNA"/>
</dbReference>
<gene>
    <name evidence="1" type="ORF">BJX67DRAFT_362284</name>
</gene>
<dbReference type="RefSeq" id="XP_070883010.1">
    <property type="nucleotide sequence ID" value="XM_071029977.1"/>
</dbReference>
<dbReference type="Proteomes" id="UP001610432">
    <property type="component" value="Unassembled WGS sequence"/>
</dbReference>
<dbReference type="GeneID" id="98145049"/>
<proteinExistence type="predicted"/>
<organism evidence="1 2">
    <name type="scientific">Aspergillus lucknowensis</name>
    <dbReference type="NCBI Taxonomy" id="176173"/>
    <lineage>
        <taxon>Eukaryota</taxon>
        <taxon>Fungi</taxon>
        <taxon>Dikarya</taxon>
        <taxon>Ascomycota</taxon>
        <taxon>Pezizomycotina</taxon>
        <taxon>Eurotiomycetes</taxon>
        <taxon>Eurotiomycetidae</taxon>
        <taxon>Eurotiales</taxon>
        <taxon>Aspergillaceae</taxon>
        <taxon>Aspergillus</taxon>
        <taxon>Aspergillus subgen. Nidulantes</taxon>
    </lineage>
</organism>